<dbReference type="OrthoDB" id="9807749at2"/>
<evidence type="ECO:0000256" key="5">
    <source>
        <dbReference type="ARBA" id="ARBA00012550"/>
    </source>
</evidence>
<gene>
    <name evidence="12" type="primary">hisA</name>
    <name evidence="15" type="ORF">SAMN02745163_01015</name>
</gene>
<evidence type="ECO:0000256" key="2">
    <source>
        <dbReference type="ARBA" id="ARBA00004496"/>
    </source>
</evidence>
<evidence type="ECO:0000256" key="12">
    <source>
        <dbReference type="HAMAP-Rule" id="MF_01014"/>
    </source>
</evidence>
<dbReference type="InterPro" id="IPR044524">
    <property type="entry name" value="Isoase_HisA-like"/>
</dbReference>
<evidence type="ECO:0000256" key="14">
    <source>
        <dbReference type="RuleBase" id="RU003658"/>
    </source>
</evidence>
<evidence type="ECO:0000313" key="15">
    <source>
        <dbReference type="EMBL" id="SHI91705.1"/>
    </source>
</evidence>
<dbReference type="GO" id="GO:0005737">
    <property type="term" value="C:cytoplasm"/>
    <property type="evidence" value="ECO:0007669"/>
    <property type="project" value="UniProtKB-SubCell"/>
</dbReference>
<keyword evidence="7 12" id="KW-0963">Cytoplasm</keyword>
<dbReference type="GO" id="GO:0003949">
    <property type="term" value="F:1-(5-phosphoribosyl)-5-[(5-phosphoribosylamino)methylideneamino]imidazole-4-carboxamide isomerase activity"/>
    <property type="evidence" value="ECO:0007669"/>
    <property type="project" value="UniProtKB-UniRule"/>
</dbReference>
<dbReference type="UniPathway" id="UPA00031">
    <property type="reaction ID" value="UER00009"/>
</dbReference>
<dbReference type="Pfam" id="PF00977">
    <property type="entry name" value="His_biosynth"/>
    <property type="match status" value="1"/>
</dbReference>
<dbReference type="AlphaFoldDB" id="A0A1M6F217"/>
<evidence type="ECO:0000256" key="3">
    <source>
        <dbReference type="ARBA" id="ARBA00005133"/>
    </source>
</evidence>
<accession>A0A1M6F217</accession>
<dbReference type="EC" id="5.3.1.16" evidence="5 12"/>
<sequence length="240" mass="26355">MIIIPAIDIRNGKAVRLYKGDYSKEEIVAESVIKTALDFKNQGAEYIHIVDLDGAKIGALKNFSIIKEVIDITKIKVEVGGGIRNIDTIKKLIDLGVEKVILGTAALNDLSLLKLAVKEYGEKIAIAIDFKDGYVYGRGWVEKSNINFLDMSKSLEKIGISNIIVTDIDKDGTLNGPSYEALRVLNKVSNIKITASGGIRDIQDIKKLKEMNLYAAITGKAIYSKTLNLKEALVLCKLEV</sequence>
<evidence type="ECO:0000313" key="16">
    <source>
        <dbReference type="Proteomes" id="UP000184310"/>
    </source>
</evidence>
<evidence type="ECO:0000256" key="8">
    <source>
        <dbReference type="ARBA" id="ARBA00022605"/>
    </source>
</evidence>
<keyword evidence="16" id="KW-1185">Reference proteome</keyword>
<evidence type="ECO:0000256" key="10">
    <source>
        <dbReference type="ARBA" id="ARBA00023235"/>
    </source>
</evidence>
<dbReference type="EMBL" id="FQZB01000005">
    <property type="protein sequence ID" value="SHI91705.1"/>
    <property type="molecule type" value="Genomic_DNA"/>
</dbReference>
<feature type="active site" description="Proton acceptor" evidence="12">
    <location>
        <position position="8"/>
    </location>
</feature>
<organism evidence="15 16">
    <name type="scientific">Clostridium cavendishii DSM 21758</name>
    <dbReference type="NCBI Taxonomy" id="1121302"/>
    <lineage>
        <taxon>Bacteria</taxon>
        <taxon>Bacillati</taxon>
        <taxon>Bacillota</taxon>
        <taxon>Clostridia</taxon>
        <taxon>Eubacteriales</taxon>
        <taxon>Clostridiaceae</taxon>
        <taxon>Clostridium</taxon>
    </lineage>
</organism>
<comment type="subcellular location">
    <subcellularLocation>
        <location evidence="2 12 14">Cytoplasm</location>
    </subcellularLocation>
</comment>
<reference evidence="15 16" key="1">
    <citation type="submission" date="2016-11" db="EMBL/GenBank/DDBJ databases">
        <authorList>
            <person name="Jaros S."/>
            <person name="Januszkiewicz K."/>
            <person name="Wedrychowicz H."/>
        </authorList>
    </citation>
    <scope>NUCLEOTIDE SEQUENCE [LARGE SCALE GENOMIC DNA]</scope>
    <source>
        <strain evidence="15 16">DSM 21758</strain>
    </source>
</reference>
<dbReference type="PANTHER" id="PTHR43090:SF2">
    <property type="entry name" value="1-(5-PHOSPHORIBOSYL)-5-[(5-PHOSPHORIBOSYLAMINO)METHYLIDENEAMINO] IMIDAZOLE-4-CARBOXAMIDE ISOMERASE"/>
    <property type="match status" value="1"/>
</dbReference>
<evidence type="ECO:0000256" key="1">
    <source>
        <dbReference type="ARBA" id="ARBA00000901"/>
    </source>
</evidence>
<name>A0A1M6F217_9CLOT</name>
<evidence type="ECO:0000256" key="11">
    <source>
        <dbReference type="ARBA" id="ARBA00030547"/>
    </source>
</evidence>
<dbReference type="STRING" id="1121302.SAMN02745163_01015"/>
<protein>
    <recommendedName>
        <fullName evidence="6 12">1-(5-phosphoribosyl)-5-[(5-phosphoribosylamino)methylideneamino] imidazole-4-carboxamide isomerase</fullName>
        <ecNumber evidence="5 12">5.3.1.16</ecNumber>
    </recommendedName>
    <alternativeName>
        <fullName evidence="11 12">Phosphoribosylformimino-5-aminoimidazole carboxamide ribotide isomerase</fullName>
    </alternativeName>
</protein>
<proteinExistence type="inferred from homology"/>
<dbReference type="Proteomes" id="UP000184310">
    <property type="component" value="Unassembled WGS sequence"/>
</dbReference>
<dbReference type="HAMAP" id="MF_01014">
    <property type="entry name" value="HisA"/>
    <property type="match status" value="1"/>
</dbReference>
<evidence type="ECO:0000256" key="4">
    <source>
        <dbReference type="ARBA" id="ARBA00009667"/>
    </source>
</evidence>
<dbReference type="NCBIfam" id="TIGR00007">
    <property type="entry name" value="1-(5-phosphoribosyl)-5-[(5-phosphoribosylamino)methylideneamino]imidazole-4-carboxamide isomerase"/>
    <property type="match status" value="1"/>
</dbReference>
<evidence type="ECO:0000256" key="9">
    <source>
        <dbReference type="ARBA" id="ARBA00023102"/>
    </source>
</evidence>
<dbReference type="SUPFAM" id="SSF51366">
    <property type="entry name" value="Ribulose-phoshate binding barrel"/>
    <property type="match status" value="1"/>
</dbReference>
<dbReference type="RefSeq" id="WP_072985585.1">
    <property type="nucleotide sequence ID" value="NZ_FQZB01000005.1"/>
</dbReference>
<dbReference type="InterPro" id="IPR006063">
    <property type="entry name" value="HisA_bact_arch"/>
</dbReference>
<dbReference type="FunFam" id="3.20.20.70:FF:000009">
    <property type="entry name" value="1-(5-phosphoribosyl)-5-[(5-phosphoribosylamino)methylideneamino] imidazole-4-carboxamide isomerase"/>
    <property type="match status" value="1"/>
</dbReference>
<evidence type="ECO:0000256" key="6">
    <source>
        <dbReference type="ARBA" id="ARBA00018464"/>
    </source>
</evidence>
<dbReference type="InterPro" id="IPR006062">
    <property type="entry name" value="His_biosynth"/>
</dbReference>
<keyword evidence="9 12" id="KW-0368">Histidine biosynthesis</keyword>
<keyword evidence="8 12" id="KW-0028">Amino-acid biosynthesis</keyword>
<comment type="pathway">
    <text evidence="3 12 14">Amino-acid biosynthesis; L-histidine biosynthesis; L-histidine from 5-phospho-alpha-D-ribose 1-diphosphate: step 4/9.</text>
</comment>
<dbReference type="Gene3D" id="3.20.20.70">
    <property type="entry name" value="Aldolase class I"/>
    <property type="match status" value="1"/>
</dbReference>
<comment type="catalytic activity">
    <reaction evidence="1 12 14">
        <text>1-(5-phospho-beta-D-ribosyl)-5-[(5-phospho-beta-D-ribosylamino)methylideneamino]imidazole-4-carboxamide = 5-[(5-phospho-1-deoxy-D-ribulos-1-ylimino)methylamino]-1-(5-phospho-beta-D-ribosyl)imidazole-4-carboxamide</text>
        <dbReference type="Rhea" id="RHEA:15469"/>
        <dbReference type="ChEBI" id="CHEBI:58435"/>
        <dbReference type="ChEBI" id="CHEBI:58525"/>
        <dbReference type="EC" id="5.3.1.16"/>
    </reaction>
</comment>
<dbReference type="InterPro" id="IPR013785">
    <property type="entry name" value="Aldolase_TIM"/>
</dbReference>
<dbReference type="InterPro" id="IPR023016">
    <property type="entry name" value="HisA/PriA"/>
</dbReference>
<dbReference type="PANTHER" id="PTHR43090">
    <property type="entry name" value="1-(5-PHOSPHORIBOSYL)-5-[(5-PHOSPHORIBOSYLAMINO)METHYLIDENEAMINO] IMIDAZOLE-4-CARBOXAMIDE ISOMERASE"/>
    <property type="match status" value="1"/>
</dbReference>
<comment type="similarity">
    <text evidence="4 12 13">Belongs to the HisA/HisF family.</text>
</comment>
<evidence type="ECO:0000256" key="13">
    <source>
        <dbReference type="RuleBase" id="RU003657"/>
    </source>
</evidence>
<dbReference type="CDD" id="cd04732">
    <property type="entry name" value="HisA"/>
    <property type="match status" value="1"/>
</dbReference>
<dbReference type="InterPro" id="IPR011060">
    <property type="entry name" value="RibuloseP-bd_barrel"/>
</dbReference>
<evidence type="ECO:0000256" key="7">
    <source>
        <dbReference type="ARBA" id="ARBA00022490"/>
    </source>
</evidence>
<feature type="active site" description="Proton donor" evidence="12">
    <location>
        <position position="129"/>
    </location>
</feature>
<dbReference type="GO" id="GO:0000162">
    <property type="term" value="P:L-tryptophan biosynthetic process"/>
    <property type="evidence" value="ECO:0007669"/>
    <property type="project" value="TreeGrafter"/>
</dbReference>
<dbReference type="GO" id="GO:0000105">
    <property type="term" value="P:L-histidine biosynthetic process"/>
    <property type="evidence" value="ECO:0007669"/>
    <property type="project" value="UniProtKB-UniRule"/>
</dbReference>
<keyword evidence="10 12" id="KW-0413">Isomerase</keyword>